<sequence length="85" mass="9466">MPLLLSGSEQQQIAFLFGAMEWTKHSITMLFTSFFFAGKTLPAFDLKHESFEAFDPSPPCFISISLSLSLSLSVCFFNVLMSCLS</sequence>
<protein>
    <submittedName>
        <fullName evidence="2">Uncharacterized protein</fullName>
    </submittedName>
</protein>
<organism evidence="2">
    <name type="scientific">Manihot esculenta</name>
    <name type="common">Cassava</name>
    <name type="synonym">Jatropha manihot</name>
    <dbReference type="NCBI Taxonomy" id="3983"/>
    <lineage>
        <taxon>Eukaryota</taxon>
        <taxon>Viridiplantae</taxon>
        <taxon>Streptophyta</taxon>
        <taxon>Embryophyta</taxon>
        <taxon>Tracheophyta</taxon>
        <taxon>Spermatophyta</taxon>
        <taxon>Magnoliopsida</taxon>
        <taxon>eudicotyledons</taxon>
        <taxon>Gunneridae</taxon>
        <taxon>Pentapetalae</taxon>
        <taxon>rosids</taxon>
        <taxon>fabids</taxon>
        <taxon>Malpighiales</taxon>
        <taxon>Euphorbiaceae</taxon>
        <taxon>Crotonoideae</taxon>
        <taxon>Manihoteae</taxon>
        <taxon>Manihot</taxon>
    </lineage>
</organism>
<evidence type="ECO:0000313" key="2">
    <source>
        <dbReference type="EMBL" id="OAY23512.1"/>
    </source>
</evidence>
<gene>
    <name evidence="2" type="ORF">MANES_18G084100</name>
</gene>
<dbReference type="AlphaFoldDB" id="A0A2C9U1Y6"/>
<dbReference type="EMBL" id="CM004404">
    <property type="protein sequence ID" value="OAY23512.1"/>
    <property type="molecule type" value="Genomic_DNA"/>
</dbReference>
<proteinExistence type="predicted"/>
<feature type="transmembrane region" description="Helical" evidence="1">
    <location>
        <begin position="61"/>
        <end position="81"/>
    </location>
</feature>
<reference evidence="2" key="1">
    <citation type="submission" date="2016-02" db="EMBL/GenBank/DDBJ databases">
        <title>WGS assembly of Manihot esculenta.</title>
        <authorList>
            <person name="Bredeson J.V."/>
            <person name="Prochnik S.E."/>
            <person name="Lyons J.B."/>
            <person name="Schmutz J."/>
            <person name="Grimwood J."/>
            <person name="Vrebalov J."/>
            <person name="Bart R.S."/>
            <person name="Amuge T."/>
            <person name="Ferguson M.E."/>
            <person name="Green R."/>
            <person name="Putnam N."/>
            <person name="Stites J."/>
            <person name="Rounsley S."/>
            <person name="Rokhsar D.S."/>
        </authorList>
    </citation>
    <scope>NUCLEOTIDE SEQUENCE [LARGE SCALE GENOMIC DNA]</scope>
    <source>
        <tissue evidence="2">Leaf</tissue>
    </source>
</reference>
<keyword evidence="1" id="KW-0812">Transmembrane</keyword>
<accession>A0A2C9U1Y6</accession>
<evidence type="ECO:0000256" key="1">
    <source>
        <dbReference type="SAM" id="Phobius"/>
    </source>
</evidence>
<keyword evidence="1" id="KW-1133">Transmembrane helix</keyword>
<name>A0A2C9U1Y6_MANES</name>
<keyword evidence="1" id="KW-0472">Membrane</keyword>